<sequence>MEDVVECTTCDDFSCRSCAHENRMTDILMGTTRRYTKSTLPPSESLRTDGGMFHLNMMTSSRRTMSRRTVYTPEKGY</sequence>
<name>A0A649V7T8_9CAUD</name>
<dbReference type="GeneID" id="55624301"/>
<proteinExistence type="predicted"/>
<evidence type="ECO:0000313" key="2">
    <source>
        <dbReference type="Proteomes" id="UP000425472"/>
    </source>
</evidence>
<evidence type="ECO:0000313" key="1">
    <source>
        <dbReference type="EMBL" id="QGJ88032.1"/>
    </source>
</evidence>
<dbReference type="KEGG" id="vg:55624301"/>
<keyword evidence="2" id="KW-1185">Reference proteome</keyword>
<reference evidence="1 2" key="1">
    <citation type="submission" date="2019-10" db="EMBL/GenBank/DDBJ databases">
        <authorList>
            <person name="Millar G.J."/>
            <person name="Stotolongo A."/>
            <person name="Acosta C.G."/>
            <person name="Alexandre C.L."/>
            <person name="Birchfield S.K."/>
            <person name="Bradshaw K.L."/>
            <person name="Collins J.L."/>
            <person name="Emile S.L."/>
            <person name="Gale T.J."/>
            <person name="Higgs R.I."/>
            <person name="Jakubik A.E."/>
            <person name="Jasna A.S."/>
            <person name="Lightbourn T.A."/>
            <person name="Ortegon K.B."/>
            <person name="Sargent D.P."/>
            <person name="Thermozier K.N."/>
            <person name="Thomas F."/>
            <person name="Tucker J.D."/>
            <person name="White J.S."/>
            <person name="Sconiers W.B."/>
            <person name="Coleman S.T."/>
            <person name="Riley H.L."/>
            <person name="Garlena R.A."/>
            <person name="Russell D.A."/>
            <person name="Pope W.H."/>
            <person name="Jacobs-Sera D."/>
            <person name="Hatfull G.F."/>
        </authorList>
    </citation>
    <scope>NUCLEOTIDE SEQUENCE [LARGE SCALE GENOMIC DNA]</scope>
</reference>
<organism evidence="1 2">
    <name type="scientific">Gordonia phage Avazak</name>
    <dbReference type="NCBI Taxonomy" id="2656529"/>
    <lineage>
        <taxon>Viruses</taxon>
        <taxon>Duplodnaviria</taxon>
        <taxon>Heunggongvirae</taxon>
        <taxon>Uroviricota</taxon>
        <taxon>Caudoviricetes</taxon>
        <taxon>Deejayvirinae</taxon>
        <taxon>Tanisvirus</taxon>
        <taxon>Tanisvirus avazak</taxon>
    </lineage>
</organism>
<gene>
    <name evidence="1" type="primary">52</name>
    <name evidence="1" type="ORF">SEA_AVAZAK_52</name>
</gene>
<dbReference type="RefSeq" id="YP_009853618.1">
    <property type="nucleotide sequence ID" value="NC_048822.1"/>
</dbReference>
<dbReference type="EMBL" id="MN585971">
    <property type="protein sequence ID" value="QGJ88032.1"/>
    <property type="molecule type" value="Genomic_DNA"/>
</dbReference>
<protein>
    <submittedName>
        <fullName evidence="1">Uncharacterized protein</fullName>
    </submittedName>
</protein>
<dbReference type="Proteomes" id="UP000425472">
    <property type="component" value="Segment"/>
</dbReference>
<accession>A0A649V7T8</accession>